<dbReference type="PROSITE" id="PS51318">
    <property type="entry name" value="TAT"/>
    <property type="match status" value="1"/>
</dbReference>
<evidence type="ECO:0000313" key="3">
    <source>
        <dbReference type="EMBL" id="SIT45642.1"/>
    </source>
</evidence>
<proteinExistence type="inferred from homology"/>
<dbReference type="PANTHER" id="PTHR42928:SF5">
    <property type="entry name" value="BLR1237 PROTEIN"/>
    <property type="match status" value="1"/>
</dbReference>
<comment type="caution">
    <text evidence="3">The sequence shown here is derived from an EMBL/GenBank/DDBJ whole genome shotgun (WGS) entry which is preliminary data.</text>
</comment>
<evidence type="ECO:0000256" key="2">
    <source>
        <dbReference type="SAM" id="SignalP"/>
    </source>
</evidence>
<comment type="similarity">
    <text evidence="1">Belongs to the UPF0065 (bug) family.</text>
</comment>
<dbReference type="Proteomes" id="UP000195569">
    <property type="component" value="Unassembled WGS sequence"/>
</dbReference>
<organism evidence="3 4">
    <name type="scientific">Paraburkholderia piptadeniae</name>
    <dbReference type="NCBI Taxonomy" id="1701573"/>
    <lineage>
        <taxon>Bacteria</taxon>
        <taxon>Pseudomonadati</taxon>
        <taxon>Pseudomonadota</taxon>
        <taxon>Betaproteobacteria</taxon>
        <taxon>Burkholderiales</taxon>
        <taxon>Burkholderiaceae</taxon>
        <taxon>Paraburkholderia</taxon>
    </lineage>
</organism>
<dbReference type="Gene3D" id="3.40.190.150">
    <property type="entry name" value="Bordetella uptake gene, domain 1"/>
    <property type="match status" value="1"/>
</dbReference>
<reference evidence="3" key="1">
    <citation type="submission" date="2016-12" db="EMBL/GenBank/DDBJ databases">
        <authorList>
            <person name="Moulin L."/>
        </authorList>
    </citation>
    <scope>NUCLEOTIDE SEQUENCE [LARGE SCALE GENOMIC DNA]</scope>
    <source>
        <strain evidence="3">STM 7183</strain>
    </source>
</reference>
<evidence type="ECO:0008006" key="5">
    <source>
        <dbReference type="Google" id="ProtNLM"/>
    </source>
</evidence>
<dbReference type="RefSeq" id="WP_087736748.1">
    <property type="nucleotide sequence ID" value="NZ_CYGY02000047.1"/>
</dbReference>
<dbReference type="InterPro" id="IPR005064">
    <property type="entry name" value="BUG"/>
</dbReference>
<dbReference type="Gene3D" id="3.40.190.10">
    <property type="entry name" value="Periplasmic binding protein-like II"/>
    <property type="match status" value="1"/>
</dbReference>
<name>A0A1N7SE82_9BURK</name>
<keyword evidence="2" id="KW-0732">Signal</keyword>
<sequence>MSKFDSQYPMPGRRKFIRVLCSGAAGAAAAWALPAWSQDVYPSNALNLIVPWSAGGGSDAAMRAFAQVANKYLKQAVIVINMPGAGGTIGPAHMAHSAKPDGYTIGQIPGGVFRQPAMRKTAWDPLKDFSYISRIGGYEVAIAVRADSPFKTLGDVIAFAKDNPGKVSYGSTGVGTSNHLGIAAVGLKAGVQLTHVPFKGSAESLTALMGGHITLVSSESAGSFIDSGKMRALATAGEKRLGRWPNVPTLIELGYNVVSDSPYGLAGPAGMDPKIVAYLDNVVKQVTKDPEFLAAMDKLDQTVIYLNTADYKSSVVKEVADSKRLIEALGIAGKS</sequence>
<feature type="signal peptide" evidence="2">
    <location>
        <begin position="1"/>
        <end position="37"/>
    </location>
</feature>
<dbReference type="CDD" id="cd07012">
    <property type="entry name" value="PBP2_Bug_TTT"/>
    <property type="match status" value="1"/>
</dbReference>
<dbReference type="Pfam" id="PF03401">
    <property type="entry name" value="TctC"/>
    <property type="match status" value="1"/>
</dbReference>
<evidence type="ECO:0000256" key="1">
    <source>
        <dbReference type="ARBA" id="ARBA00006987"/>
    </source>
</evidence>
<dbReference type="PIRSF" id="PIRSF017082">
    <property type="entry name" value="YflP"/>
    <property type="match status" value="1"/>
</dbReference>
<keyword evidence="4" id="KW-1185">Reference proteome</keyword>
<dbReference type="OrthoDB" id="8678477at2"/>
<evidence type="ECO:0000313" key="4">
    <source>
        <dbReference type="Proteomes" id="UP000195569"/>
    </source>
</evidence>
<protein>
    <recommendedName>
        <fullName evidence="5">Tricarboxylate transport protein TctC</fullName>
    </recommendedName>
</protein>
<dbReference type="AlphaFoldDB" id="A0A1N7SE82"/>
<gene>
    <name evidence="3" type="ORF">BN2476_470094</name>
</gene>
<dbReference type="PANTHER" id="PTHR42928">
    <property type="entry name" value="TRICARBOXYLATE-BINDING PROTEIN"/>
    <property type="match status" value="1"/>
</dbReference>
<accession>A0A1N7SE82</accession>
<dbReference type="InterPro" id="IPR006311">
    <property type="entry name" value="TAT_signal"/>
</dbReference>
<dbReference type="EMBL" id="CYGY02000047">
    <property type="protein sequence ID" value="SIT45642.1"/>
    <property type="molecule type" value="Genomic_DNA"/>
</dbReference>
<feature type="chain" id="PRO_5012162024" description="Tricarboxylate transport protein TctC" evidence="2">
    <location>
        <begin position="38"/>
        <end position="335"/>
    </location>
</feature>
<dbReference type="InterPro" id="IPR042100">
    <property type="entry name" value="Bug_dom1"/>
</dbReference>
<dbReference type="SUPFAM" id="SSF53850">
    <property type="entry name" value="Periplasmic binding protein-like II"/>
    <property type="match status" value="1"/>
</dbReference>